<dbReference type="SUPFAM" id="SSF89372">
    <property type="entry name" value="Fucose-specific lectin"/>
    <property type="match status" value="1"/>
</dbReference>
<evidence type="ECO:0000256" key="1">
    <source>
        <dbReference type="SAM" id="MobiDB-lite"/>
    </source>
</evidence>
<dbReference type="Proteomes" id="UP001251528">
    <property type="component" value="Unassembled WGS sequence"/>
</dbReference>
<keyword evidence="4" id="KW-1185">Reference proteome</keyword>
<evidence type="ECO:0000313" key="4">
    <source>
        <dbReference type="Proteomes" id="UP001251528"/>
    </source>
</evidence>
<protein>
    <recommendedName>
        <fullName evidence="5">Fucose-specific lectin</fullName>
    </recommendedName>
</protein>
<dbReference type="EMBL" id="JASWJB010000202">
    <property type="protein sequence ID" value="KAK2593641.1"/>
    <property type="molecule type" value="Genomic_DNA"/>
</dbReference>
<organism evidence="3 4">
    <name type="scientific">Conoideocrella luteorostrata</name>
    <dbReference type="NCBI Taxonomy" id="1105319"/>
    <lineage>
        <taxon>Eukaryota</taxon>
        <taxon>Fungi</taxon>
        <taxon>Dikarya</taxon>
        <taxon>Ascomycota</taxon>
        <taxon>Pezizomycotina</taxon>
        <taxon>Sordariomycetes</taxon>
        <taxon>Hypocreomycetidae</taxon>
        <taxon>Hypocreales</taxon>
        <taxon>Clavicipitaceae</taxon>
        <taxon>Conoideocrella</taxon>
    </lineage>
</organism>
<evidence type="ECO:0000256" key="2">
    <source>
        <dbReference type="SAM" id="Phobius"/>
    </source>
</evidence>
<name>A0AAJ0CIG7_9HYPO</name>
<reference evidence="3" key="1">
    <citation type="submission" date="2023-06" db="EMBL/GenBank/DDBJ databases">
        <title>Conoideocrella luteorostrata (Hypocreales: Clavicipitaceae), a potential biocontrol fungus for elongate hemlock scale in United States Christmas tree production areas.</title>
        <authorList>
            <person name="Barrett H."/>
            <person name="Lovett B."/>
            <person name="Macias A.M."/>
            <person name="Stajich J.E."/>
            <person name="Kasson M.T."/>
        </authorList>
    </citation>
    <scope>NUCLEOTIDE SEQUENCE</scope>
    <source>
        <strain evidence="3">ARSEF 14590</strain>
    </source>
</reference>
<comment type="caution">
    <text evidence="3">The sequence shown here is derived from an EMBL/GenBank/DDBJ whole genome shotgun (WGS) entry which is preliminary data.</text>
</comment>
<feature type="region of interest" description="Disordered" evidence="1">
    <location>
        <begin position="22"/>
        <end position="46"/>
    </location>
</feature>
<feature type="transmembrane region" description="Helical" evidence="2">
    <location>
        <begin position="65"/>
        <end position="89"/>
    </location>
</feature>
<keyword evidence="2" id="KW-0812">Transmembrane</keyword>
<feature type="compositionally biased region" description="Low complexity" evidence="1">
    <location>
        <begin position="120"/>
        <end position="149"/>
    </location>
</feature>
<proteinExistence type="predicted"/>
<evidence type="ECO:0000313" key="3">
    <source>
        <dbReference type="EMBL" id="KAK2593641.1"/>
    </source>
</evidence>
<feature type="compositionally biased region" description="Basic and acidic residues" evidence="1">
    <location>
        <begin position="34"/>
        <end position="46"/>
    </location>
</feature>
<dbReference type="AlphaFoldDB" id="A0AAJ0CIG7"/>
<keyword evidence="2" id="KW-0472">Membrane</keyword>
<evidence type="ECO:0008006" key="5">
    <source>
        <dbReference type="Google" id="ProtNLM"/>
    </source>
</evidence>
<dbReference type="Gene3D" id="2.120.10.70">
    <property type="entry name" value="Fucose-specific lectin"/>
    <property type="match status" value="1"/>
</dbReference>
<sequence>MAPPDIPWLSYQHRQNNMAERSIPLDTLPPPPEYNKHTRDGPETVHNHYHIGNEASPLPWYRRKWVFWTVLGLVAFLVVAGLIILGVVLKVQMGKNSMGGHISPVNSTSTVVITSTAVSTEKATSTTTSHHSSSTSTATTSTEAQTTATPFTMSEKSQLASVYVGAKDSKLSRRLLVRQEDTNDILVTEWANGQLADYRIKDRLGSLPTEPKLGTPLALQADDAGTLHLFYLSKANILSYLYEPSVGKWKTGEVSSEHGAIRTSAYSGLSAAWHNGRKASGLLVVAYDNSSQKLQLAMTSSPSERNSWYIADVTSVEASSAAGDSTSPCYSLAGDWLSLGPQKEDGRFQHLLIAIADANEVTPWECAVDFWPPPEVQVKCKQANESFRDSDGRALTMVPPPKQFSWIRQKETRDSVTGKFDFTLLSLDVGGAVHEDSVGAGGARDTGQGFAADSPITAISATAEGIVFASSGKDVYTYRKHGSRWQPDVADNVTFQA</sequence>
<gene>
    <name evidence="3" type="ORF">QQS21_008645</name>
</gene>
<accession>A0AAJ0CIG7</accession>
<feature type="region of interest" description="Disordered" evidence="1">
    <location>
        <begin position="120"/>
        <end position="150"/>
    </location>
</feature>
<keyword evidence="2" id="KW-1133">Transmembrane helix</keyword>